<evidence type="ECO:0000256" key="1">
    <source>
        <dbReference type="SAM" id="MobiDB-lite"/>
    </source>
</evidence>
<sequence length="142" mass="16986">MNKAVIKEEVIEEARNFTFKNDENIRVKQEKVEQKPKNLRRNRIKTEPIDFFRQNSSSDDEVKKFNRYQSLAAWRKRQAQKKETMLKNIQNARKARLENKKKEQKEDSEGLDLAPRTSVRAPSIKKRQIHSRQAKTYKSLKE</sequence>
<keyword evidence="3" id="KW-1185">Reference proteome</keyword>
<feature type="compositionally biased region" description="Basic residues" evidence="1">
    <location>
        <begin position="123"/>
        <end position="135"/>
    </location>
</feature>
<comment type="caution">
    <text evidence="2">The sequence shown here is derived from an EMBL/GenBank/DDBJ whole genome shotgun (WGS) entry which is preliminary data.</text>
</comment>
<gene>
    <name evidence="2" type="primary">Cnig_chr_IV.g14902</name>
    <name evidence="2" type="ORF">B9Z55_014902</name>
</gene>
<evidence type="ECO:0000313" key="3">
    <source>
        <dbReference type="Proteomes" id="UP000230233"/>
    </source>
</evidence>
<feature type="region of interest" description="Disordered" evidence="1">
    <location>
        <begin position="89"/>
        <end position="142"/>
    </location>
</feature>
<feature type="compositionally biased region" description="Basic and acidic residues" evidence="1">
    <location>
        <begin position="95"/>
        <end position="108"/>
    </location>
</feature>
<dbReference type="AlphaFoldDB" id="A0A2G5U7S5"/>
<protein>
    <submittedName>
        <fullName evidence="2">Uncharacterized protein</fullName>
    </submittedName>
</protein>
<dbReference type="Proteomes" id="UP000230233">
    <property type="component" value="Chromosome IV"/>
</dbReference>
<name>A0A2G5U7S5_9PELO</name>
<dbReference type="EMBL" id="PDUG01000004">
    <property type="protein sequence ID" value="PIC35592.1"/>
    <property type="molecule type" value="Genomic_DNA"/>
</dbReference>
<proteinExistence type="predicted"/>
<reference evidence="3" key="1">
    <citation type="submission" date="2017-10" db="EMBL/GenBank/DDBJ databases">
        <title>Rapid genome shrinkage in a self-fertile nematode reveals novel sperm competition proteins.</title>
        <authorList>
            <person name="Yin D."/>
            <person name="Schwarz E.M."/>
            <person name="Thomas C.G."/>
            <person name="Felde R.L."/>
            <person name="Korf I.F."/>
            <person name="Cutter A.D."/>
            <person name="Schartner C.M."/>
            <person name="Ralston E.J."/>
            <person name="Meyer B.J."/>
            <person name="Haag E.S."/>
        </authorList>
    </citation>
    <scope>NUCLEOTIDE SEQUENCE [LARGE SCALE GENOMIC DNA]</scope>
    <source>
        <strain evidence="3">JU1422</strain>
    </source>
</reference>
<evidence type="ECO:0000313" key="2">
    <source>
        <dbReference type="EMBL" id="PIC35592.1"/>
    </source>
</evidence>
<accession>A0A2G5U7S5</accession>
<organism evidence="2 3">
    <name type="scientific">Caenorhabditis nigoni</name>
    <dbReference type="NCBI Taxonomy" id="1611254"/>
    <lineage>
        <taxon>Eukaryota</taxon>
        <taxon>Metazoa</taxon>
        <taxon>Ecdysozoa</taxon>
        <taxon>Nematoda</taxon>
        <taxon>Chromadorea</taxon>
        <taxon>Rhabditida</taxon>
        <taxon>Rhabditina</taxon>
        <taxon>Rhabditomorpha</taxon>
        <taxon>Rhabditoidea</taxon>
        <taxon>Rhabditidae</taxon>
        <taxon>Peloderinae</taxon>
        <taxon>Caenorhabditis</taxon>
    </lineage>
</organism>